<name>A0A1I3CWF8_9MICO</name>
<keyword evidence="5" id="KW-1185">Reference proteome</keyword>
<evidence type="ECO:0000313" key="6">
    <source>
        <dbReference type="Proteomes" id="UP000297963"/>
    </source>
</evidence>
<dbReference type="AlphaFoldDB" id="A0A1I3CWF8"/>
<evidence type="ECO:0000259" key="2">
    <source>
        <dbReference type="SMART" id="SM00829"/>
    </source>
</evidence>
<dbReference type="InterPro" id="IPR036291">
    <property type="entry name" value="NAD(P)-bd_dom_sf"/>
</dbReference>
<evidence type="ECO:0000313" key="5">
    <source>
        <dbReference type="Proteomes" id="UP000199681"/>
    </source>
</evidence>
<dbReference type="GO" id="GO:0016491">
    <property type="term" value="F:oxidoreductase activity"/>
    <property type="evidence" value="ECO:0007669"/>
    <property type="project" value="InterPro"/>
</dbReference>
<dbReference type="Pfam" id="PF08240">
    <property type="entry name" value="ADH_N"/>
    <property type="match status" value="1"/>
</dbReference>
<sequence>MWRSVQFSRYGGPEVLDLVEMTAPVPGVGEVVVEVMAAGLNPGESSIREGRLDNEWPAHFPAGQGSDFAGFIAGAGAGVTGWKIGDAVLGHTVRGSQANFVTVPVGNIIHKPERLPWEIAGSLYVAATTAWQAVSGASPGPGRTVLVHAAHGGVGVIAAQLAKRRGARVIGTASPNSFDYLRQIGVIPVEYGPGFDERLRRIAPDGVDAELNRLGDNGLMNVDSTDTVVLEKIARLIADHQIVIPVAAIYPFERVRDAYRELEAGHAHGKIVLCMMPVEYAHQKVRGIDVRESEVTKDVPNRPPVPPIHEALPPVFGHRHHLAAAGPAAESSHSE</sequence>
<dbReference type="EMBL" id="SOFE01000036">
    <property type="protein sequence ID" value="TFB78597.1"/>
    <property type="molecule type" value="Genomic_DNA"/>
</dbReference>
<dbReference type="InterPro" id="IPR011032">
    <property type="entry name" value="GroES-like_sf"/>
</dbReference>
<dbReference type="RefSeq" id="WP_092451594.1">
    <property type="nucleotide sequence ID" value="NZ_BKAC01000016.1"/>
</dbReference>
<evidence type="ECO:0000313" key="3">
    <source>
        <dbReference type="EMBL" id="SFH78842.1"/>
    </source>
</evidence>
<dbReference type="Proteomes" id="UP000297963">
    <property type="component" value="Unassembled WGS sequence"/>
</dbReference>
<dbReference type="InterPro" id="IPR020843">
    <property type="entry name" value="ER"/>
</dbReference>
<accession>A0A1I3CWF8</accession>
<dbReference type="PANTHER" id="PTHR44154:SF1">
    <property type="entry name" value="QUINONE OXIDOREDUCTASE"/>
    <property type="match status" value="1"/>
</dbReference>
<dbReference type="Gene3D" id="3.90.180.10">
    <property type="entry name" value="Medium-chain alcohol dehydrogenases, catalytic domain"/>
    <property type="match status" value="2"/>
</dbReference>
<evidence type="ECO:0000313" key="4">
    <source>
        <dbReference type="EMBL" id="TFB78597.1"/>
    </source>
</evidence>
<reference evidence="3 5" key="1">
    <citation type="submission" date="2016-10" db="EMBL/GenBank/DDBJ databases">
        <authorList>
            <person name="Varghese N."/>
            <person name="Submissions S."/>
        </authorList>
    </citation>
    <scope>NUCLEOTIDE SEQUENCE [LARGE SCALE GENOMIC DNA]</scope>
    <source>
        <strain evidence="3 5">GMCC 1.11211</strain>
    </source>
</reference>
<dbReference type="STRING" id="995038.SAMN05216274_11525"/>
<dbReference type="InterPro" id="IPR013154">
    <property type="entry name" value="ADH-like_N"/>
</dbReference>
<dbReference type="Gene3D" id="3.40.50.720">
    <property type="entry name" value="NAD(P)-binding Rossmann-like Domain"/>
    <property type="match status" value="2"/>
</dbReference>
<dbReference type="SUPFAM" id="SSF50129">
    <property type="entry name" value="GroES-like"/>
    <property type="match status" value="1"/>
</dbReference>
<gene>
    <name evidence="4" type="ORF">E3O11_17095</name>
    <name evidence="3" type="ORF">SAMN05216274_11525</name>
</gene>
<organism evidence="4 6">
    <name type="scientific">Cryobacterium levicorallinum</name>
    <dbReference type="NCBI Taxonomy" id="995038"/>
    <lineage>
        <taxon>Bacteria</taxon>
        <taxon>Bacillati</taxon>
        <taxon>Actinomycetota</taxon>
        <taxon>Actinomycetes</taxon>
        <taxon>Micrococcales</taxon>
        <taxon>Microbacteriaceae</taxon>
        <taxon>Cryobacterium</taxon>
    </lineage>
</organism>
<proteinExistence type="predicted"/>
<dbReference type="SMART" id="SM00829">
    <property type="entry name" value="PKS_ER"/>
    <property type="match status" value="1"/>
</dbReference>
<dbReference type="Pfam" id="PF13602">
    <property type="entry name" value="ADH_zinc_N_2"/>
    <property type="match status" value="1"/>
</dbReference>
<feature type="domain" description="Enoyl reductase (ER)" evidence="2">
    <location>
        <begin position="11"/>
        <end position="273"/>
    </location>
</feature>
<comment type="caution">
    <text evidence="4">The sequence shown here is derived from an EMBL/GenBank/DDBJ whole genome shotgun (WGS) entry which is preliminary data.</text>
</comment>
<keyword evidence="1" id="KW-0521">NADP</keyword>
<dbReference type="Proteomes" id="UP000199681">
    <property type="component" value="Unassembled WGS sequence"/>
</dbReference>
<reference evidence="4 6" key="2">
    <citation type="submission" date="2019-03" db="EMBL/GenBank/DDBJ databases">
        <title>Genomics of glacier-inhabiting Cryobacterium strains.</title>
        <authorList>
            <person name="Liu Q."/>
            <person name="Xin Y.-H."/>
        </authorList>
    </citation>
    <scope>NUCLEOTIDE SEQUENCE [LARGE SCALE GENOMIC DNA]</scope>
    <source>
        <strain evidence="4 6">Hh34</strain>
    </source>
</reference>
<dbReference type="InterPro" id="IPR051603">
    <property type="entry name" value="Zinc-ADH_QOR/CCCR"/>
</dbReference>
<evidence type="ECO:0000256" key="1">
    <source>
        <dbReference type="ARBA" id="ARBA00022857"/>
    </source>
</evidence>
<dbReference type="PANTHER" id="PTHR44154">
    <property type="entry name" value="QUINONE OXIDOREDUCTASE"/>
    <property type="match status" value="1"/>
</dbReference>
<protein>
    <submittedName>
        <fullName evidence="4">NADP-dependent oxidoreductase</fullName>
    </submittedName>
    <submittedName>
        <fullName evidence="3">NADPH:quinone reductase</fullName>
    </submittedName>
</protein>
<dbReference type="EMBL" id="FOPW01000015">
    <property type="protein sequence ID" value="SFH78842.1"/>
    <property type="molecule type" value="Genomic_DNA"/>
</dbReference>
<dbReference type="CDD" id="cd05289">
    <property type="entry name" value="MDR_like_2"/>
    <property type="match status" value="1"/>
</dbReference>
<dbReference type="SUPFAM" id="SSF51735">
    <property type="entry name" value="NAD(P)-binding Rossmann-fold domains"/>
    <property type="match status" value="1"/>
</dbReference>